<accession>A0A3L9M139</accession>
<protein>
    <recommendedName>
        <fullName evidence="3">Lipocalin-like domain-containing protein</fullName>
    </recommendedName>
</protein>
<dbReference type="EMBL" id="RDOJ01000027">
    <property type="protein sequence ID" value="RLZ06471.1"/>
    <property type="molecule type" value="Genomic_DNA"/>
</dbReference>
<name>A0A3L9M139_9FLAO</name>
<evidence type="ECO:0008006" key="3">
    <source>
        <dbReference type="Google" id="ProtNLM"/>
    </source>
</evidence>
<dbReference type="Proteomes" id="UP000275348">
    <property type="component" value="Unassembled WGS sequence"/>
</dbReference>
<keyword evidence="2" id="KW-1185">Reference proteome</keyword>
<organism evidence="1 2">
    <name type="scientific">Faecalibacter macacae</name>
    <dbReference type="NCBI Taxonomy" id="1859289"/>
    <lineage>
        <taxon>Bacteria</taxon>
        <taxon>Pseudomonadati</taxon>
        <taxon>Bacteroidota</taxon>
        <taxon>Flavobacteriia</taxon>
        <taxon>Flavobacteriales</taxon>
        <taxon>Weeksellaceae</taxon>
        <taxon>Faecalibacter</taxon>
    </lineage>
</organism>
<sequence>MELLIMKNKLQILFILLGIFGLYSCNNDDNSDVVANELEGIWSWENYGSYIMQNNVVIDSTVSDDYPNPNRNNCMKQKRIQFTDSEFLENHLVFFDNGCEFRTMKFPYNMSAVKEFKVNTGNFNKTYKYKKISENRIRIYYFYAENGDGTQTYDFDTYKRVN</sequence>
<dbReference type="PROSITE" id="PS51257">
    <property type="entry name" value="PROKAR_LIPOPROTEIN"/>
    <property type="match status" value="1"/>
</dbReference>
<reference evidence="1 2" key="1">
    <citation type="submission" date="2018-10" db="EMBL/GenBank/DDBJ databases">
        <authorList>
            <person name="Chen X."/>
        </authorList>
    </citation>
    <scope>NUCLEOTIDE SEQUENCE [LARGE SCALE GENOMIC DNA]</scope>
    <source>
        <strain evidence="1 2">YIM 102668</strain>
    </source>
</reference>
<proteinExistence type="predicted"/>
<gene>
    <name evidence="1" type="ORF">EAH69_13385</name>
</gene>
<evidence type="ECO:0000313" key="2">
    <source>
        <dbReference type="Proteomes" id="UP000275348"/>
    </source>
</evidence>
<comment type="caution">
    <text evidence="1">The sequence shown here is derived from an EMBL/GenBank/DDBJ whole genome shotgun (WGS) entry which is preliminary data.</text>
</comment>
<dbReference type="AlphaFoldDB" id="A0A3L9M139"/>
<evidence type="ECO:0000313" key="1">
    <source>
        <dbReference type="EMBL" id="RLZ06471.1"/>
    </source>
</evidence>